<dbReference type="EMBL" id="DULP01000075">
    <property type="protein sequence ID" value="HHW33463.1"/>
    <property type="molecule type" value="Genomic_DNA"/>
</dbReference>
<name>A0A832PLE9_9RHOB</name>
<evidence type="ECO:0000313" key="2">
    <source>
        <dbReference type="Proteomes" id="UP000580830"/>
    </source>
</evidence>
<dbReference type="RefSeq" id="WP_303729551.1">
    <property type="nucleotide sequence ID" value="NZ_DAOKYZ010000054.1"/>
</dbReference>
<reference evidence="1 2" key="1">
    <citation type="journal article" date="2020" name="Biotechnol. Biofuels">
        <title>New insights from the biogas microbiome by comprehensive genome-resolved metagenomics of nearly 1600 species originating from multiple anaerobic digesters.</title>
        <authorList>
            <person name="Campanaro S."/>
            <person name="Treu L."/>
            <person name="Rodriguez-R L.M."/>
            <person name="Kovalovszki A."/>
            <person name="Ziels R.M."/>
            <person name="Maus I."/>
            <person name="Zhu X."/>
            <person name="Kougias P.G."/>
            <person name="Basile A."/>
            <person name="Luo G."/>
            <person name="Schluter A."/>
            <person name="Konstantinidis K.T."/>
            <person name="Angelidaki I."/>
        </authorList>
    </citation>
    <scope>NUCLEOTIDE SEQUENCE [LARGE SCALE GENOMIC DNA]</scope>
    <source>
        <strain evidence="1">AS04akNAM_125</strain>
    </source>
</reference>
<proteinExistence type="predicted"/>
<protein>
    <submittedName>
        <fullName evidence="1">Phasin</fullName>
    </submittedName>
</protein>
<evidence type="ECO:0000313" key="1">
    <source>
        <dbReference type="EMBL" id="HHW33463.1"/>
    </source>
</evidence>
<sequence length="159" mass="16945">MAKTPDFTKPFQDILANFPVDTSSLTEAFRSQSALSERMTRVALQAAERSTEISAAWAKDTLSRMGELTTSKEQPSDYAKAMSDFASAAAELAAEHMAAYAEVAKKVQMDTVDLLLNASKDVQADAQRMAQAASDNVQKAARQVQDVAGAAAASKAPKV</sequence>
<organism evidence="1 2">
    <name type="scientific">Paracoccus solventivorans</name>
    <dbReference type="NCBI Taxonomy" id="53463"/>
    <lineage>
        <taxon>Bacteria</taxon>
        <taxon>Pseudomonadati</taxon>
        <taxon>Pseudomonadota</taxon>
        <taxon>Alphaproteobacteria</taxon>
        <taxon>Rhodobacterales</taxon>
        <taxon>Paracoccaceae</taxon>
        <taxon>Paracoccus</taxon>
    </lineage>
</organism>
<accession>A0A832PLE9</accession>
<dbReference type="Proteomes" id="UP000580830">
    <property type="component" value="Unassembled WGS sequence"/>
</dbReference>
<comment type="caution">
    <text evidence="1">The sequence shown here is derived from an EMBL/GenBank/DDBJ whole genome shotgun (WGS) entry which is preliminary data.</text>
</comment>
<dbReference type="AlphaFoldDB" id="A0A832PLE9"/>
<gene>
    <name evidence="1" type="ORF">GXX24_04900</name>
</gene>